<dbReference type="OrthoDB" id="5858619at2759"/>
<feature type="compositionally biased region" description="Low complexity" evidence="1">
    <location>
        <begin position="34"/>
        <end position="45"/>
    </location>
</feature>
<dbReference type="Proteomes" id="UP000277928">
    <property type="component" value="Unassembled WGS sequence"/>
</dbReference>
<gene>
    <name evidence="2" type="ORF">NLS_LOCUS9484</name>
</gene>
<dbReference type="AlphaFoldDB" id="A0A3P7K2Q2"/>
<evidence type="ECO:0000256" key="1">
    <source>
        <dbReference type="SAM" id="MobiDB-lite"/>
    </source>
</evidence>
<protein>
    <submittedName>
        <fullName evidence="2">Uncharacterized protein</fullName>
    </submittedName>
</protein>
<evidence type="ECO:0000313" key="2">
    <source>
        <dbReference type="EMBL" id="VDM91802.1"/>
    </source>
</evidence>
<feature type="compositionally biased region" description="Polar residues" evidence="1">
    <location>
        <begin position="24"/>
        <end position="33"/>
    </location>
</feature>
<feature type="region of interest" description="Disordered" evidence="1">
    <location>
        <begin position="24"/>
        <end position="45"/>
    </location>
</feature>
<reference evidence="2 3" key="1">
    <citation type="submission" date="2018-08" db="EMBL/GenBank/DDBJ databases">
        <authorList>
            <person name="Laetsch R D."/>
            <person name="Stevens L."/>
            <person name="Kumar S."/>
            <person name="Blaxter L. M."/>
        </authorList>
    </citation>
    <scope>NUCLEOTIDE SEQUENCE [LARGE SCALE GENOMIC DNA]</scope>
</reference>
<dbReference type="OMA" id="DNMKLTA"/>
<organism evidence="2 3">
    <name type="scientific">Litomosoides sigmodontis</name>
    <name type="common">Filarial nematode worm</name>
    <dbReference type="NCBI Taxonomy" id="42156"/>
    <lineage>
        <taxon>Eukaryota</taxon>
        <taxon>Metazoa</taxon>
        <taxon>Ecdysozoa</taxon>
        <taxon>Nematoda</taxon>
        <taxon>Chromadorea</taxon>
        <taxon>Rhabditida</taxon>
        <taxon>Spirurina</taxon>
        <taxon>Spiruromorpha</taxon>
        <taxon>Filarioidea</taxon>
        <taxon>Onchocercidae</taxon>
        <taxon>Litomosoides</taxon>
    </lineage>
</organism>
<sequence length="158" mass="17086">MARNSDQHSNCNCIDNDKGDISGSSTNYDNIEITSSTTPETSMSSTTLESAMSDRDIQTLEKLSTYCHSATTVPIRSTITEESSITNTSTNGCNFGHHTSSTTLARPSRAYRIIDSNVSQKILQQLVADKLVAAQTSEKGAKFLKRKGSSRGGPNFIL</sequence>
<accession>A0A3P7K2Q2</accession>
<dbReference type="STRING" id="42156.A0A3P7K2Q2"/>
<keyword evidence="3" id="KW-1185">Reference proteome</keyword>
<evidence type="ECO:0000313" key="3">
    <source>
        <dbReference type="Proteomes" id="UP000277928"/>
    </source>
</evidence>
<proteinExistence type="predicted"/>
<name>A0A3P7K2Q2_LITSI</name>
<dbReference type="EMBL" id="UYRX01001633">
    <property type="protein sequence ID" value="VDM91802.1"/>
    <property type="molecule type" value="Genomic_DNA"/>
</dbReference>